<dbReference type="InterPro" id="IPR028089">
    <property type="entry name" value="DUF4455"/>
</dbReference>
<evidence type="ECO:0000259" key="1">
    <source>
        <dbReference type="Pfam" id="PF14643"/>
    </source>
</evidence>
<proteinExistence type="predicted"/>
<feature type="domain" description="DUF4455" evidence="1">
    <location>
        <begin position="24"/>
        <end position="179"/>
    </location>
</feature>
<organism evidence="2 3">
    <name type="scientific">Amazona collaria</name>
    <name type="common">yellow-billed parrot</name>
    <dbReference type="NCBI Taxonomy" id="241587"/>
    <lineage>
        <taxon>Eukaryota</taxon>
        <taxon>Metazoa</taxon>
        <taxon>Chordata</taxon>
        <taxon>Craniata</taxon>
        <taxon>Vertebrata</taxon>
        <taxon>Euteleostomi</taxon>
        <taxon>Archelosauria</taxon>
        <taxon>Archosauria</taxon>
        <taxon>Dinosauria</taxon>
        <taxon>Saurischia</taxon>
        <taxon>Theropoda</taxon>
        <taxon>Coelurosauria</taxon>
        <taxon>Aves</taxon>
        <taxon>Neognathae</taxon>
        <taxon>Neoaves</taxon>
        <taxon>Telluraves</taxon>
        <taxon>Australaves</taxon>
        <taxon>Psittaciformes</taxon>
        <taxon>Psittacidae</taxon>
        <taxon>Amazona</taxon>
    </lineage>
</organism>
<dbReference type="Pfam" id="PF14643">
    <property type="entry name" value="DUF4455"/>
    <property type="match status" value="2"/>
</dbReference>
<dbReference type="PANTHER" id="PTHR21444:SF14">
    <property type="entry name" value="COILED-COIL DOMAIN-CONTAINING PROTEIN 180"/>
    <property type="match status" value="1"/>
</dbReference>
<protein>
    <recommendedName>
        <fullName evidence="1">DUF4455 domain-containing protein</fullName>
    </recommendedName>
</protein>
<name>A0A8B9FXU6_9PSIT</name>
<keyword evidence="3" id="KW-1185">Reference proteome</keyword>
<dbReference type="Proteomes" id="UP000694522">
    <property type="component" value="Unplaced"/>
</dbReference>
<dbReference type="Ensembl" id="ENSACOT00000016851.1">
    <property type="protein sequence ID" value="ENSACOP00000016267.1"/>
    <property type="gene ID" value="ENSACOG00000011328.1"/>
</dbReference>
<reference evidence="2" key="1">
    <citation type="submission" date="2025-08" db="UniProtKB">
        <authorList>
            <consortium name="Ensembl"/>
        </authorList>
    </citation>
    <scope>IDENTIFICATION</scope>
</reference>
<sequence length="258" mass="30430">CLTLESDVGVVQVFFVVLYSSIAQITAVLRKYTVILENISFFLSADVYRLMNNEAMLINRALLANQRAIAKLFFNLMKSEMKKELFHRLKWQDSVKDWKLIQKNCIVHSFREFMANEEIQNPPSVKVEMENMIADQISLSERRLEFLQHLGDLLPPTHTKAEISEWYRSLVNLNESIGKLGNYQNFSVCLLCLFHVFPCRDFEELAKQHEQNCEDLYSYFQEAMGLWDVHQLKLAQREDELQKKLDECRWEHDNLTQV</sequence>
<evidence type="ECO:0000313" key="2">
    <source>
        <dbReference type="Ensembl" id="ENSACOP00000016267.1"/>
    </source>
</evidence>
<reference evidence="2" key="2">
    <citation type="submission" date="2025-09" db="UniProtKB">
        <authorList>
            <consortium name="Ensembl"/>
        </authorList>
    </citation>
    <scope>IDENTIFICATION</scope>
</reference>
<accession>A0A8B9FXU6</accession>
<feature type="domain" description="DUF4455" evidence="1">
    <location>
        <begin position="201"/>
        <end position="257"/>
    </location>
</feature>
<dbReference type="PANTHER" id="PTHR21444">
    <property type="entry name" value="COILED-COIL DOMAIN-CONTAINING PROTEIN 180"/>
    <property type="match status" value="1"/>
</dbReference>
<evidence type="ECO:0000313" key="3">
    <source>
        <dbReference type="Proteomes" id="UP000694522"/>
    </source>
</evidence>
<dbReference type="AlphaFoldDB" id="A0A8B9FXU6"/>